<sequence>MHTRNFLPFLTSLASASVARRTIESDAHLYVYGVGINGFSVYSDSNLMAVIADNDTAVANGLKNTTWSIDTTGSAPWNVTITNSTETGQFYILHDSADHQGAGFNKTAPTGAATTGFVLYGSTVEYSTGTTYESQFYARNSSNNIWNLMWNTDASTLDDGVPVVLKTIAPRLPPIATTTSV</sequence>
<dbReference type="EMBL" id="RYZI01000175">
    <property type="protein sequence ID" value="RWA08984.1"/>
    <property type="molecule type" value="Genomic_DNA"/>
</dbReference>
<dbReference type="Proteomes" id="UP000286045">
    <property type="component" value="Unassembled WGS sequence"/>
</dbReference>
<evidence type="ECO:0000313" key="1">
    <source>
        <dbReference type="EMBL" id="RWA08984.1"/>
    </source>
</evidence>
<dbReference type="AlphaFoldDB" id="A0A439D3L2"/>
<gene>
    <name evidence="1" type="ORF">EKO27_g6121</name>
</gene>
<keyword evidence="2" id="KW-1185">Reference proteome</keyword>
<protein>
    <submittedName>
        <fullName evidence="1">Uncharacterized protein</fullName>
    </submittedName>
</protein>
<name>A0A439D3L2_9PEZI</name>
<organism evidence="1 2">
    <name type="scientific">Xylaria grammica</name>
    <dbReference type="NCBI Taxonomy" id="363999"/>
    <lineage>
        <taxon>Eukaryota</taxon>
        <taxon>Fungi</taxon>
        <taxon>Dikarya</taxon>
        <taxon>Ascomycota</taxon>
        <taxon>Pezizomycotina</taxon>
        <taxon>Sordariomycetes</taxon>
        <taxon>Xylariomycetidae</taxon>
        <taxon>Xylariales</taxon>
        <taxon>Xylariaceae</taxon>
        <taxon>Xylaria</taxon>
    </lineage>
</organism>
<evidence type="ECO:0000313" key="2">
    <source>
        <dbReference type="Proteomes" id="UP000286045"/>
    </source>
</evidence>
<comment type="caution">
    <text evidence="1">The sequence shown here is derived from an EMBL/GenBank/DDBJ whole genome shotgun (WGS) entry which is preliminary data.</text>
</comment>
<proteinExistence type="predicted"/>
<accession>A0A439D3L2</accession>
<reference evidence="1 2" key="1">
    <citation type="submission" date="2018-12" db="EMBL/GenBank/DDBJ databases">
        <title>Draft genome sequence of Xylaria grammica IHI A82.</title>
        <authorList>
            <person name="Buettner E."/>
            <person name="Kellner H."/>
        </authorList>
    </citation>
    <scope>NUCLEOTIDE SEQUENCE [LARGE SCALE GENOMIC DNA]</scope>
    <source>
        <strain evidence="1 2">IHI A82</strain>
    </source>
</reference>